<gene>
    <name evidence="1" type="ORF">ALP13_104083</name>
</gene>
<sequence length="44" mass="5327">MYRTSAPFFVEMIHQKIYEARRLYVGENIRCVFFWFAPLTKPVA</sequence>
<dbReference type="Proteomes" id="UP000271631">
    <property type="component" value="Unassembled WGS sequence"/>
</dbReference>
<accession>A0A0P9TJP4</accession>
<proteinExistence type="predicted"/>
<name>A0A0P9TJP4_PSEYM</name>
<reference evidence="1 2" key="1">
    <citation type="submission" date="2018-08" db="EMBL/GenBank/DDBJ databases">
        <title>Recombination of ecologically and evolutionarily significant loci maintains genetic cohesion in the Pseudomonas syringae species complex.</title>
        <authorList>
            <person name="Dillon M."/>
            <person name="Thakur S."/>
            <person name="Almeida R.N.D."/>
            <person name="Weir B.S."/>
            <person name="Guttman D.S."/>
        </authorList>
    </citation>
    <scope>NUCLEOTIDE SEQUENCE [LARGE SCALE GENOMIC DNA]</scope>
    <source>
        <strain evidence="1 2">ICMP 11281</strain>
    </source>
</reference>
<dbReference type="AlphaFoldDB" id="A0A0P9TJP4"/>
<organism evidence="1 2">
    <name type="scientific">Pseudomonas syringae pv. maculicola</name>
    <dbReference type="NCBI Taxonomy" id="59511"/>
    <lineage>
        <taxon>Bacteria</taxon>
        <taxon>Pseudomonadati</taxon>
        <taxon>Pseudomonadota</taxon>
        <taxon>Gammaproteobacteria</taxon>
        <taxon>Pseudomonadales</taxon>
        <taxon>Pseudomonadaceae</taxon>
        <taxon>Pseudomonas</taxon>
    </lineage>
</organism>
<evidence type="ECO:0000313" key="2">
    <source>
        <dbReference type="Proteomes" id="UP000271631"/>
    </source>
</evidence>
<comment type="caution">
    <text evidence="1">The sequence shown here is derived from an EMBL/GenBank/DDBJ whole genome shotgun (WGS) entry which is preliminary data.</text>
</comment>
<dbReference type="EMBL" id="RBUQ01000238">
    <property type="protein sequence ID" value="RMV33161.1"/>
    <property type="molecule type" value="Genomic_DNA"/>
</dbReference>
<protein>
    <submittedName>
        <fullName evidence="1">Uncharacterized protein</fullName>
    </submittedName>
</protein>
<evidence type="ECO:0000313" key="1">
    <source>
        <dbReference type="EMBL" id="RMV33161.1"/>
    </source>
</evidence>